<dbReference type="PROSITE" id="PS50943">
    <property type="entry name" value="HTH_CROC1"/>
    <property type="match status" value="1"/>
</dbReference>
<dbReference type="Proteomes" id="UP000295388">
    <property type="component" value="Unassembled WGS sequence"/>
</dbReference>
<dbReference type="GO" id="GO:0003677">
    <property type="term" value="F:DNA binding"/>
    <property type="evidence" value="ECO:0007669"/>
    <property type="project" value="InterPro"/>
</dbReference>
<evidence type="ECO:0000313" key="3">
    <source>
        <dbReference type="Proteomes" id="UP000295388"/>
    </source>
</evidence>
<protein>
    <recommendedName>
        <fullName evidence="1">HTH cro/C1-type domain-containing protein</fullName>
    </recommendedName>
</protein>
<evidence type="ECO:0000313" key="2">
    <source>
        <dbReference type="EMBL" id="TDO27955.1"/>
    </source>
</evidence>
<comment type="caution">
    <text evidence="2">The sequence shown here is derived from an EMBL/GenBank/DDBJ whole genome shotgun (WGS) entry which is preliminary data.</text>
</comment>
<evidence type="ECO:0000259" key="1">
    <source>
        <dbReference type="PROSITE" id="PS50943"/>
    </source>
</evidence>
<dbReference type="SUPFAM" id="SSF47413">
    <property type="entry name" value="lambda repressor-like DNA-binding domains"/>
    <property type="match status" value="1"/>
</dbReference>
<gene>
    <name evidence="2" type="ORF">EV643_15013</name>
</gene>
<accession>A0A4R6J1B8</accession>
<dbReference type="InterPro" id="IPR010982">
    <property type="entry name" value="Lambda_DNA-bd_dom_sf"/>
</dbReference>
<dbReference type="CDD" id="cd00093">
    <property type="entry name" value="HTH_XRE"/>
    <property type="match status" value="1"/>
</dbReference>
<dbReference type="AlphaFoldDB" id="A0A4R6J1B8"/>
<dbReference type="RefSeq" id="WP_133805967.1">
    <property type="nucleotide sequence ID" value="NZ_SNWQ01000050.1"/>
</dbReference>
<proteinExistence type="predicted"/>
<name>A0A4R6J1B8_9ACTN</name>
<dbReference type="Gene3D" id="1.10.260.40">
    <property type="entry name" value="lambda repressor-like DNA-binding domains"/>
    <property type="match status" value="1"/>
</dbReference>
<reference evidence="2 3" key="1">
    <citation type="submission" date="2019-03" db="EMBL/GenBank/DDBJ databases">
        <title>Genomic Encyclopedia of Type Strains, Phase III (KMG-III): the genomes of soil and plant-associated and newly described type strains.</title>
        <authorList>
            <person name="Whitman W."/>
        </authorList>
    </citation>
    <scope>NUCLEOTIDE SEQUENCE [LARGE SCALE GENOMIC DNA]</scope>
    <source>
        <strain evidence="2 3">VKM Ac-2527</strain>
    </source>
</reference>
<dbReference type="InterPro" id="IPR001387">
    <property type="entry name" value="Cro/C1-type_HTH"/>
</dbReference>
<dbReference type="OrthoDB" id="8438314at2"/>
<organism evidence="2 3">
    <name type="scientific">Kribbella caucasensis</name>
    <dbReference type="NCBI Taxonomy" id="2512215"/>
    <lineage>
        <taxon>Bacteria</taxon>
        <taxon>Bacillati</taxon>
        <taxon>Actinomycetota</taxon>
        <taxon>Actinomycetes</taxon>
        <taxon>Propionibacteriales</taxon>
        <taxon>Kribbellaceae</taxon>
        <taxon>Kribbella</taxon>
    </lineage>
</organism>
<feature type="domain" description="HTH cro/C1-type" evidence="1">
    <location>
        <begin position="6"/>
        <end position="59"/>
    </location>
</feature>
<dbReference type="SMART" id="SM00530">
    <property type="entry name" value="HTH_XRE"/>
    <property type="match status" value="1"/>
</dbReference>
<keyword evidence="3" id="KW-1185">Reference proteome</keyword>
<sequence length="246" mass="27705">MANERLRAAILEHGLTLNALASDLDVDIKTVERWVNGRVPYRRYRYALSAQLGVDEGYLWPDALPRNQVTAASESEIVAAYPHRSEVPRDAWHRLFKAGKEEIAVLVYAGLFLAEDAGLQKIIRKQAESGTRVRILVGDQRDPHIAERGEQEGVGDAMAAKIRNALVLYRPLRKVDGVEFRMHRTVLYNSIYRADDQLMVNTHVYGVTAPHAPVWHLRKVAGGELASIYLDSFERVWDTAVPLPEA</sequence>
<dbReference type="EMBL" id="SNWQ01000050">
    <property type="protein sequence ID" value="TDO27955.1"/>
    <property type="molecule type" value="Genomic_DNA"/>
</dbReference>